<name>A0A0R1HHI7_9LACO</name>
<sequence length="233" mass="26985">MKKILVVDDEPAIVTLLTYNLESANYEVQVATDGPSAFKKATERNFDFIILDLMLPGYDGIEVTKKLRQEKIKTPIIILTAKDDELNKIIGLEIGADDYMTKPFSPREVVARIKAILRRTEINSSGIEQDNEEVKEFKDFKIDFSNYSVYKNNEKVLLTPKEFELLVYFVKRIGRVLSREKLLSGVWGYDYEGQTRMIDMHVSHLREKLEVDPKKPMYLKTVRGFGYKFEGNK</sequence>
<dbReference type="RefSeq" id="WP_057974286.1">
    <property type="nucleotide sequence ID" value="NZ_AZDI01000005.1"/>
</dbReference>
<dbReference type="CDD" id="cd00383">
    <property type="entry name" value="trans_reg_C"/>
    <property type="match status" value="1"/>
</dbReference>
<evidence type="ECO:0000256" key="6">
    <source>
        <dbReference type="ARBA" id="ARBA00023163"/>
    </source>
</evidence>
<dbReference type="GO" id="GO:0005829">
    <property type="term" value="C:cytosol"/>
    <property type="evidence" value="ECO:0007669"/>
    <property type="project" value="TreeGrafter"/>
</dbReference>
<feature type="DNA-binding region" description="OmpR/PhoB-type" evidence="8">
    <location>
        <begin position="132"/>
        <end position="231"/>
    </location>
</feature>
<dbReference type="GO" id="GO:0032993">
    <property type="term" value="C:protein-DNA complex"/>
    <property type="evidence" value="ECO:0007669"/>
    <property type="project" value="TreeGrafter"/>
</dbReference>
<dbReference type="Gene3D" id="6.10.250.690">
    <property type="match status" value="1"/>
</dbReference>
<evidence type="ECO:0000256" key="7">
    <source>
        <dbReference type="PROSITE-ProRule" id="PRU00169"/>
    </source>
</evidence>
<keyword evidence="12" id="KW-1185">Reference proteome</keyword>
<evidence type="ECO:0000313" key="12">
    <source>
        <dbReference type="Proteomes" id="UP000051450"/>
    </source>
</evidence>
<dbReference type="Gene3D" id="1.10.10.10">
    <property type="entry name" value="Winged helix-like DNA-binding domain superfamily/Winged helix DNA-binding domain"/>
    <property type="match status" value="1"/>
</dbReference>
<dbReference type="AlphaFoldDB" id="A0A0R1HHI7"/>
<evidence type="ECO:0000256" key="2">
    <source>
        <dbReference type="ARBA" id="ARBA00023012"/>
    </source>
</evidence>
<keyword evidence="1 7" id="KW-0597">Phosphoprotein</keyword>
<dbReference type="SUPFAM" id="SSF46894">
    <property type="entry name" value="C-terminal effector domain of the bipartite response regulators"/>
    <property type="match status" value="1"/>
</dbReference>
<evidence type="ECO:0000256" key="8">
    <source>
        <dbReference type="PROSITE-ProRule" id="PRU01091"/>
    </source>
</evidence>
<dbReference type="PANTHER" id="PTHR48111">
    <property type="entry name" value="REGULATOR OF RPOS"/>
    <property type="match status" value="1"/>
</dbReference>
<organism evidence="11 12">
    <name type="scientific">Dellaglioa algida DSM 15638</name>
    <dbReference type="NCBI Taxonomy" id="1423719"/>
    <lineage>
        <taxon>Bacteria</taxon>
        <taxon>Bacillati</taxon>
        <taxon>Bacillota</taxon>
        <taxon>Bacilli</taxon>
        <taxon>Lactobacillales</taxon>
        <taxon>Lactobacillaceae</taxon>
        <taxon>Dellaglioa</taxon>
    </lineage>
</organism>
<feature type="modified residue" description="4-aspartylphosphate" evidence="7">
    <location>
        <position position="52"/>
    </location>
</feature>
<dbReference type="Pfam" id="PF00072">
    <property type="entry name" value="Response_reg"/>
    <property type="match status" value="1"/>
</dbReference>
<accession>A0A0R1HHI7</accession>
<dbReference type="PROSITE" id="PS50110">
    <property type="entry name" value="RESPONSE_REGULATORY"/>
    <property type="match status" value="1"/>
</dbReference>
<dbReference type="GO" id="GO:0006355">
    <property type="term" value="P:regulation of DNA-templated transcription"/>
    <property type="evidence" value="ECO:0007669"/>
    <property type="project" value="InterPro"/>
</dbReference>
<keyword evidence="5" id="KW-0010">Activator</keyword>
<keyword evidence="3" id="KW-0805">Transcription regulation</keyword>
<evidence type="ECO:0000259" key="10">
    <source>
        <dbReference type="PROSITE" id="PS51755"/>
    </source>
</evidence>
<dbReference type="InterPro" id="IPR001867">
    <property type="entry name" value="OmpR/PhoB-type_DNA-bd"/>
</dbReference>
<keyword evidence="2" id="KW-0902">Two-component regulatory system</keyword>
<evidence type="ECO:0000256" key="3">
    <source>
        <dbReference type="ARBA" id="ARBA00023015"/>
    </source>
</evidence>
<dbReference type="GO" id="GO:0000976">
    <property type="term" value="F:transcription cis-regulatory region binding"/>
    <property type="evidence" value="ECO:0007669"/>
    <property type="project" value="TreeGrafter"/>
</dbReference>
<keyword evidence="4 8" id="KW-0238">DNA-binding</keyword>
<dbReference type="PROSITE" id="PS51755">
    <property type="entry name" value="OMPR_PHOB"/>
    <property type="match status" value="1"/>
</dbReference>
<evidence type="ECO:0000259" key="9">
    <source>
        <dbReference type="PROSITE" id="PS50110"/>
    </source>
</evidence>
<dbReference type="Proteomes" id="UP000051450">
    <property type="component" value="Unassembled WGS sequence"/>
</dbReference>
<feature type="domain" description="Response regulatory" evidence="9">
    <location>
        <begin position="3"/>
        <end position="117"/>
    </location>
</feature>
<dbReference type="EMBL" id="AZDI01000005">
    <property type="protein sequence ID" value="KRK45771.1"/>
    <property type="molecule type" value="Genomic_DNA"/>
</dbReference>
<dbReference type="InterPro" id="IPR016032">
    <property type="entry name" value="Sig_transdc_resp-reg_C-effctor"/>
</dbReference>
<dbReference type="FunFam" id="1.10.10.10:FF:000018">
    <property type="entry name" value="DNA-binding response regulator ResD"/>
    <property type="match status" value="1"/>
</dbReference>
<evidence type="ECO:0000256" key="1">
    <source>
        <dbReference type="ARBA" id="ARBA00022553"/>
    </source>
</evidence>
<dbReference type="SUPFAM" id="SSF52172">
    <property type="entry name" value="CheY-like"/>
    <property type="match status" value="1"/>
</dbReference>
<dbReference type="SMART" id="SM00862">
    <property type="entry name" value="Trans_reg_C"/>
    <property type="match status" value="1"/>
</dbReference>
<dbReference type="InterPro" id="IPR011006">
    <property type="entry name" value="CheY-like_superfamily"/>
</dbReference>
<comment type="caution">
    <text evidence="11">The sequence shown here is derived from an EMBL/GenBank/DDBJ whole genome shotgun (WGS) entry which is preliminary data.</text>
</comment>
<gene>
    <name evidence="11" type="ORF">FC66_GL001230</name>
</gene>
<dbReference type="InterPro" id="IPR036388">
    <property type="entry name" value="WH-like_DNA-bd_sf"/>
</dbReference>
<dbReference type="InterPro" id="IPR001789">
    <property type="entry name" value="Sig_transdc_resp-reg_receiver"/>
</dbReference>
<reference evidence="11 12" key="1">
    <citation type="journal article" date="2015" name="Genome Announc.">
        <title>Expanding the biotechnology potential of lactobacilli through comparative genomics of 213 strains and associated genera.</title>
        <authorList>
            <person name="Sun Z."/>
            <person name="Harris H.M."/>
            <person name="McCann A."/>
            <person name="Guo C."/>
            <person name="Argimon S."/>
            <person name="Zhang W."/>
            <person name="Yang X."/>
            <person name="Jeffery I.B."/>
            <person name="Cooney J.C."/>
            <person name="Kagawa T.F."/>
            <person name="Liu W."/>
            <person name="Song Y."/>
            <person name="Salvetti E."/>
            <person name="Wrobel A."/>
            <person name="Rasinkangas P."/>
            <person name="Parkhill J."/>
            <person name="Rea M.C."/>
            <person name="O'Sullivan O."/>
            <person name="Ritari J."/>
            <person name="Douillard F.P."/>
            <person name="Paul Ross R."/>
            <person name="Yang R."/>
            <person name="Briner A.E."/>
            <person name="Felis G.E."/>
            <person name="de Vos W.M."/>
            <person name="Barrangou R."/>
            <person name="Klaenhammer T.R."/>
            <person name="Caufield P.W."/>
            <person name="Cui Y."/>
            <person name="Zhang H."/>
            <person name="O'Toole P.W."/>
        </authorList>
    </citation>
    <scope>NUCLEOTIDE SEQUENCE [LARGE SCALE GENOMIC DNA]</scope>
    <source>
        <strain evidence="11 12">DSM 15638</strain>
    </source>
</reference>
<evidence type="ECO:0000313" key="11">
    <source>
        <dbReference type="EMBL" id="KRK45771.1"/>
    </source>
</evidence>
<dbReference type="SMART" id="SM00448">
    <property type="entry name" value="REC"/>
    <property type="match status" value="1"/>
</dbReference>
<dbReference type="FunFam" id="3.40.50.2300:FF:000001">
    <property type="entry name" value="DNA-binding response regulator PhoB"/>
    <property type="match status" value="1"/>
</dbReference>
<evidence type="ECO:0000256" key="4">
    <source>
        <dbReference type="ARBA" id="ARBA00023125"/>
    </source>
</evidence>
<keyword evidence="6" id="KW-0804">Transcription</keyword>
<protein>
    <submittedName>
        <fullName evidence="11">Alkaline phosphatase synthesis two-component response regulator</fullName>
    </submittedName>
</protein>
<dbReference type="OrthoDB" id="9790442at2"/>
<proteinExistence type="predicted"/>
<dbReference type="InterPro" id="IPR039420">
    <property type="entry name" value="WalR-like"/>
</dbReference>
<dbReference type="Gene3D" id="3.40.50.2300">
    <property type="match status" value="1"/>
</dbReference>
<dbReference type="PATRIC" id="fig|1423719.4.peg.1251"/>
<dbReference type="Pfam" id="PF00486">
    <property type="entry name" value="Trans_reg_C"/>
    <property type="match status" value="1"/>
</dbReference>
<feature type="domain" description="OmpR/PhoB-type" evidence="10">
    <location>
        <begin position="132"/>
        <end position="231"/>
    </location>
</feature>
<dbReference type="STRING" id="1423719.FC66_GL001230"/>
<dbReference type="GO" id="GO:0000156">
    <property type="term" value="F:phosphorelay response regulator activity"/>
    <property type="evidence" value="ECO:0007669"/>
    <property type="project" value="TreeGrafter"/>
</dbReference>
<dbReference type="PANTHER" id="PTHR48111:SF73">
    <property type="entry name" value="ALKALINE PHOSPHATASE SYNTHESIS TRANSCRIPTIONAL REGULATORY PROTEIN PHOP"/>
    <property type="match status" value="1"/>
</dbReference>
<evidence type="ECO:0000256" key="5">
    <source>
        <dbReference type="ARBA" id="ARBA00023159"/>
    </source>
</evidence>